<sequence>MEFITQTYQKVDTNSKSIADIEKQIAQLAEQIRKREDDKFPSTTTVNPSHTQRLGKEHQVNQVITLRSGKKVDNKVSASTLDNDSDTEVIFDEKEELEKDFKPEKQKVSKGKNDSKVGEHGVEVNTAPYPSALEKPASFPFGKRGTTMEDMWDLFSQMPAKRSRVASSSSAARQPARQPEPNVPVAFDPQYQILYEHPDNIHPAVYEATHPITGFIAEYMVERPSFTGYNIVETFDRYEWGGVLDFNPTQIYVGIVREWMRTLRRVEVPSRSEELQLIGMVRTHDIVMTVQGIRDMFHVDIGYHLHDLENQPTEYRCIDARGVTLGHISFHVENGRHILRDSATNLTYTTPLGVGDEEPFIGDFQEDHQQQQGQAADTWMEGVDMTLADLTEQMRQYRYRAPAPVFYRSGDPSNYPPPSEYEHYHPPPATEESTRFEDLAGSIFGYPPPYPCYPP</sequence>
<feature type="compositionally biased region" description="Low complexity" evidence="1">
    <location>
        <begin position="165"/>
        <end position="179"/>
    </location>
</feature>
<dbReference type="EMBL" id="OX465080">
    <property type="protein sequence ID" value="CAI9281597.1"/>
    <property type="molecule type" value="Genomic_DNA"/>
</dbReference>
<feature type="compositionally biased region" description="Basic and acidic residues" evidence="1">
    <location>
        <begin position="98"/>
        <end position="122"/>
    </location>
</feature>
<keyword evidence="3" id="KW-1185">Reference proteome</keyword>
<gene>
    <name evidence="2" type="ORF">LSALG_LOCUS21286</name>
</gene>
<protein>
    <submittedName>
        <fullName evidence="2">Uncharacterized protein</fullName>
    </submittedName>
</protein>
<evidence type="ECO:0000313" key="3">
    <source>
        <dbReference type="Proteomes" id="UP001177003"/>
    </source>
</evidence>
<proteinExistence type="predicted"/>
<evidence type="ECO:0000256" key="1">
    <source>
        <dbReference type="SAM" id="MobiDB-lite"/>
    </source>
</evidence>
<organism evidence="2 3">
    <name type="scientific">Lactuca saligna</name>
    <name type="common">Willowleaf lettuce</name>
    <dbReference type="NCBI Taxonomy" id="75948"/>
    <lineage>
        <taxon>Eukaryota</taxon>
        <taxon>Viridiplantae</taxon>
        <taxon>Streptophyta</taxon>
        <taxon>Embryophyta</taxon>
        <taxon>Tracheophyta</taxon>
        <taxon>Spermatophyta</taxon>
        <taxon>Magnoliopsida</taxon>
        <taxon>eudicotyledons</taxon>
        <taxon>Gunneridae</taxon>
        <taxon>Pentapetalae</taxon>
        <taxon>asterids</taxon>
        <taxon>campanulids</taxon>
        <taxon>Asterales</taxon>
        <taxon>Asteraceae</taxon>
        <taxon>Cichorioideae</taxon>
        <taxon>Cichorieae</taxon>
        <taxon>Lactucinae</taxon>
        <taxon>Lactuca</taxon>
    </lineage>
</organism>
<dbReference type="AlphaFoldDB" id="A0AA35YX85"/>
<feature type="region of interest" description="Disordered" evidence="1">
    <location>
        <begin position="35"/>
        <end position="56"/>
    </location>
</feature>
<accession>A0AA35YX85</accession>
<evidence type="ECO:0000313" key="2">
    <source>
        <dbReference type="EMBL" id="CAI9281597.1"/>
    </source>
</evidence>
<dbReference type="Proteomes" id="UP001177003">
    <property type="component" value="Chromosome 4"/>
</dbReference>
<feature type="compositionally biased region" description="Polar residues" evidence="1">
    <location>
        <begin position="41"/>
        <end position="52"/>
    </location>
</feature>
<reference evidence="2" key="1">
    <citation type="submission" date="2023-04" db="EMBL/GenBank/DDBJ databases">
        <authorList>
            <person name="Vijverberg K."/>
            <person name="Xiong W."/>
            <person name="Schranz E."/>
        </authorList>
    </citation>
    <scope>NUCLEOTIDE SEQUENCE</scope>
</reference>
<feature type="region of interest" description="Disordered" evidence="1">
    <location>
        <begin position="98"/>
        <end position="140"/>
    </location>
</feature>
<feature type="region of interest" description="Disordered" evidence="1">
    <location>
        <begin position="163"/>
        <end position="184"/>
    </location>
</feature>
<name>A0AA35YX85_LACSI</name>
<feature type="region of interest" description="Disordered" evidence="1">
    <location>
        <begin position="407"/>
        <end position="434"/>
    </location>
</feature>